<reference evidence="2 3" key="1">
    <citation type="submission" date="2016-07" db="EMBL/GenBank/DDBJ databases">
        <title>Pervasive Adenine N6-methylation of Active Genes in Fungi.</title>
        <authorList>
            <consortium name="DOE Joint Genome Institute"/>
            <person name="Mondo S.J."/>
            <person name="Dannebaum R.O."/>
            <person name="Kuo R.C."/>
            <person name="Labutti K."/>
            <person name="Haridas S."/>
            <person name="Kuo A."/>
            <person name="Salamov A."/>
            <person name="Ahrendt S.R."/>
            <person name="Lipzen A."/>
            <person name="Sullivan W."/>
            <person name="Andreopoulos W.B."/>
            <person name="Clum A."/>
            <person name="Lindquist E."/>
            <person name="Daum C."/>
            <person name="Ramamoorthy G.K."/>
            <person name="Gryganskyi A."/>
            <person name="Culley D."/>
            <person name="Magnuson J.K."/>
            <person name="James T.Y."/>
            <person name="O'Malley M.A."/>
            <person name="Stajich J.E."/>
            <person name="Spatafora J.W."/>
            <person name="Visel A."/>
            <person name="Grigoriev I.V."/>
        </authorList>
    </citation>
    <scope>NUCLEOTIDE SEQUENCE [LARGE SCALE GENOMIC DNA]</scope>
    <source>
        <strain evidence="2 3">ATCC 12442</strain>
    </source>
</reference>
<dbReference type="OrthoDB" id="66144at2759"/>
<keyword evidence="3" id="KW-1185">Reference proteome</keyword>
<evidence type="ECO:0000256" key="1">
    <source>
        <dbReference type="SAM" id="MobiDB-lite"/>
    </source>
</evidence>
<feature type="region of interest" description="Disordered" evidence="1">
    <location>
        <begin position="1"/>
        <end position="23"/>
    </location>
</feature>
<protein>
    <submittedName>
        <fullName evidence="2">S-adenosyl-L-methionine-dependent methyltransferase</fullName>
    </submittedName>
</protein>
<proteinExistence type="predicted"/>
<dbReference type="Proteomes" id="UP000193922">
    <property type="component" value="Unassembled WGS sequence"/>
</dbReference>
<evidence type="ECO:0000313" key="2">
    <source>
        <dbReference type="EMBL" id="ORX66409.1"/>
    </source>
</evidence>
<keyword evidence="2" id="KW-0489">Methyltransferase</keyword>
<dbReference type="InterPro" id="IPR004033">
    <property type="entry name" value="UbiE/COQ5_MeTrFase"/>
</dbReference>
<dbReference type="CDD" id="cd02440">
    <property type="entry name" value="AdoMet_MTases"/>
    <property type="match status" value="1"/>
</dbReference>
<dbReference type="EMBL" id="MCFD01000015">
    <property type="protein sequence ID" value="ORX66409.1"/>
    <property type="molecule type" value="Genomic_DNA"/>
</dbReference>
<dbReference type="PROSITE" id="PS51608">
    <property type="entry name" value="SAM_MT_UBIE"/>
    <property type="match status" value="1"/>
</dbReference>
<dbReference type="AlphaFoldDB" id="A0A1Y1VYS0"/>
<dbReference type="GO" id="GO:0032259">
    <property type="term" value="P:methylation"/>
    <property type="evidence" value="ECO:0007669"/>
    <property type="project" value="UniProtKB-KW"/>
</dbReference>
<dbReference type="STRING" id="61395.A0A1Y1VYS0"/>
<evidence type="ECO:0000313" key="3">
    <source>
        <dbReference type="Proteomes" id="UP000193922"/>
    </source>
</evidence>
<dbReference type="InterPro" id="IPR029063">
    <property type="entry name" value="SAM-dependent_MTases_sf"/>
</dbReference>
<keyword evidence="2" id="KW-0808">Transferase</keyword>
<dbReference type="RefSeq" id="XP_040740397.1">
    <property type="nucleotide sequence ID" value="XM_040888513.1"/>
</dbReference>
<organism evidence="2 3">
    <name type="scientific">Linderina pennispora</name>
    <dbReference type="NCBI Taxonomy" id="61395"/>
    <lineage>
        <taxon>Eukaryota</taxon>
        <taxon>Fungi</taxon>
        <taxon>Fungi incertae sedis</taxon>
        <taxon>Zoopagomycota</taxon>
        <taxon>Kickxellomycotina</taxon>
        <taxon>Kickxellomycetes</taxon>
        <taxon>Kickxellales</taxon>
        <taxon>Kickxellaceae</taxon>
        <taxon>Linderina</taxon>
    </lineage>
</organism>
<name>A0A1Y1VYS0_9FUNG</name>
<dbReference type="PANTHER" id="PTHR43591">
    <property type="entry name" value="METHYLTRANSFERASE"/>
    <property type="match status" value="1"/>
</dbReference>
<accession>A0A1Y1VYS0</accession>
<dbReference type="GO" id="GO:0008168">
    <property type="term" value="F:methyltransferase activity"/>
    <property type="evidence" value="ECO:0007669"/>
    <property type="project" value="UniProtKB-KW"/>
</dbReference>
<dbReference type="Pfam" id="PF01209">
    <property type="entry name" value="Ubie_methyltran"/>
    <property type="match status" value="1"/>
</dbReference>
<comment type="caution">
    <text evidence="2">The sequence shown here is derived from an EMBL/GenBank/DDBJ whole genome shotgun (WGS) entry which is preliminary data.</text>
</comment>
<gene>
    <name evidence="2" type="ORF">DL89DRAFT_269982</name>
</gene>
<dbReference type="SUPFAM" id="SSF53335">
    <property type="entry name" value="S-adenosyl-L-methionine-dependent methyltransferases"/>
    <property type="match status" value="1"/>
</dbReference>
<dbReference type="Gene3D" id="3.40.50.150">
    <property type="entry name" value="Vaccinia Virus protein VP39"/>
    <property type="match status" value="1"/>
</dbReference>
<sequence length="262" mass="29549">MASDTNSSTGSADPTSSDLTSNKQVEMDEAYSAFATEYDDFHRGSLLLTLAKKECMRLISPKPGAKFLDMAAGTGDATEQFFEYQDGVNHDTDSTATLVDLNSDMLAIAKKRLSDTKWAKDGRIEFIEGNADHIPGMPEDTFDTYCCYLGMHNMPNHDKVLREAMRVLKPGGKIYIFEVDTGTWYIGRLFRSLLFHFRHYILMMRVKNWAMASRIINSGREFPSPPDFVQEMKDAGFAIEDTGYHSMYYGIFALFIGTKPTK</sequence>
<dbReference type="GeneID" id="63805161"/>